<organism evidence="2">
    <name type="scientific">uncultured Caudovirales phage</name>
    <dbReference type="NCBI Taxonomy" id="2100421"/>
    <lineage>
        <taxon>Viruses</taxon>
        <taxon>Duplodnaviria</taxon>
        <taxon>Heunggongvirae</taxon>
        <taxon>Uroviricota</taxon>
        <taxon>Caudoviricetes</taxon>
        <taxon>Peduoviridae</taxon>
        <taxon>Maltschvirus</taxon>
        <taxon>Maltschvirus maltsch</taxon>
    </lineage>
</organism>
<proteinExistence type="predicted"/>
<gene>
    <name evidence="2" type="ORF">UFOVP29_122</name>
</gene>
<sequence>MASIQTYKMWVVVYPHTAGYSYDTEAPLEVFVDLHEAEAYADELNADRTPVMGITPRLWYVTSLSDRMDEIRSASRDEGYDAGRADERESNL</sequence>
<reference evidence="2" key="1">
    <citation type="submission" date="2020-04" db="EMBL/GenBank/DDBJ databases">
        <authorList>
            <person name="Chiriac C."/>
            <person name="Salcher M."/>
            <person name="Ghai R."/>
            <person name="Kavagutti S V."/>
        </authorList>
    </citation>
    <scope>NUCLEOTIDE SEQUENCE</scope>
</reference>
<protein>
    <submittedName>
        <fullName evidence="2">Uncharacterized protein</fullName>
    </submittedName>
</protein>
<evidence type="ECO:0000313" key="2">
    <source>
        <dbReference type="EMBL" id="CAB4122963.1"/>
    </source>
</evidence>
<dbReference type="EMBL" id="LR796167">
    <property type="protein sequence ID" value="CAB4122963.1"/>
    <property type="molecule type" value="Genomic_DNA"/>
</dbReference>
<evidence type="ECO:0000256" key="1">
    <source>
        <dbReference type="SAM" id="MobiDB-lite"/>
    </source>
</evidence>
<feature type="region of interest" description="Disordered" evidence="1">
    <location>
        <begin position="72"/>
        <end position="92"/>
    </location>
</feature>
<name>A0A6J5KP12_9CAUD</name>
<accession>A0A6J5KP12</accession>